<protein>
    <submittedName>
        <fullName evidence="15">Uncharacterized protein</fullName>
    </submittedName>
</protein>
<dbReference type="PROSITE" id="PS50835">
    <property type="entry name" value="IG_LIKE"/>
    <property type="match status" value="6"/>
</dbReference>
<evidence type="ECO:0000259" key="14">
    <source>
        <dbReference type="PROSITE" id="PS50853"/>
    </source>
</evidence>
<evidence type="ECO:0000256" key="11">
    <source>
        <dbReference type="ARBA" id="ARBA00023180"/>
    </source>
</evidence>
<dbReference type="FunFam" id="2.60.40.10:FF:000017">
    <property type="entry name" value="Down syndrome cell adhesion molecule b"/>
    <property type="match status" value="1"/>
</dbReference>
<feature type="non-terminal residue" evidence="15">
    <location>
        <position position="736"/>
    </location>
</feature>
<dbReference type="SMART" id="SM00060">
    <property type="entry name" value="FN3"/>
    <property type="match status" value="1"/>
</dbReference>
<dbReference type="Gene3D" id="2.60.40.10">
    <property type="entry name" value="Immunoglobulins"/>
    <property type="match status" value="8"/>
</dbReference>
<keyword evidence="9" id="KW-0472">Membrane</keyword>
<keyword evidence="11" id="KW-0325">Glycoprotein</keyword>
<dbReference type="Pfam" id="PF13927">
    <property type="entry name" value="Ig_3"/>
    <property type="match status" value="4"/>
</dbReference>
<dbReference type="PROSITE" id="PS50853">
    <property type="entry name" value="FN3"/>
    <property type="match status" value="2"/>
</dbReference>
<keyword evidence="7" id="KW-0130">Cell adhesion</keyword>
<dbReference type="InterPro" id="IPR036116">
    <property type="entry name" value="FN3_sf"/>
</dbReference>
<dbReference type="GO" id="GO:0030154">
    <property type="term" value="P:cell differentiation"/>
    <property type="evidence" value="ECO:0007669"/>
    <property type="project" value="UniProtKB-ARBA"/>
</dbReference>
<evidence type="ECO:0000259" key="13">
    <source>
        <dbReference type="PROSITE" id="PS50835"/>
    </source>
</evidence>
<dbReference type="SUPFAM" id="SSF49265">
    <property type="entry name" value="Fibronectin type III"/>
    <property type="match status" value="1"/>
</dbReference>
<dbReference type="GO" id="GO:0043005">
    <property type="term" value="C:neuron projection"/>
    <property type="evidence" value="ECO:0007669"/>
    <property type="project" value="TreeGrafter"/>
</dbReference>
<dbReference type="Pfam" id="PF00041">
    <property type="entry name" value="fn3"/>
    <property type="match status" value="1"/>
</dbReference>
<evidence type="ECO:0000256" key="6">
    <source>
        <dbReference type="ARBA" id="ARBA00022737"/>
    </source>
</evidence>
<dbReference type="CDD" id="cd20956">
    <property type="entry name" value="IgI_4_Dscam"/>
    <property type="match status" value="1"/>
</dbReference>
<dbReference type="GO" id="GO:0005886">
    <property type="term" value="C:plasma membrane"/>
    <property type="evidence" value="ECO:0007669"/>
    <property type="project" value="UniProtKB-SubCell"/>
</dbReference>
<feature type="domain" description="Ig-like" evidence="13">
    <location>
        <begin position="9"/>
        <end position="93"/>
    </location>
</feature>
<reference evidence="15" key="1">
    <citation type="submission" date="2014-05" db="EMBL/GenBank/DDBJ databases">
        <authorList>
            <person name="Chronopoulou M."/>
        </authorList>
    </citation>
    <scope>NUCLEOTIDE SEQUENCE</scope>
    <source>
        <tissue evidence="15">Whole organism</tissue>
    </source>
</reference>
<organism evidence="15">
    <name type="scientific">Lepeophtheirus salmonis</name>
    <name type="common">Salmon louse</name>
    <name type="synonym">Caligus salmonis</name>
    <dbReference type="NCBI Taxonomy" id="72036"/>
    <lineage>
        <taxon>Eukaryota</taxon>
        <taxon>Metazoa</taxon>
        <taxon>Ecdysozoa</taxon>
        <taxon>Arthropoda</taxon>
        <taxon>Crustacea</taxon>
        <taxon>Multicrustacea</taxon>
        <taxon>Hexanauplia</taxon>
        <taxon>Copepoda</taxon>
        <taxon>Siphonostomatoida</taxon>
        <taxon>Caligidae</taxon>
        <taxon>Lepeophtheirus</taxon>
    </lineage>
</organism>
<sequence>MTLSVETNIVIDVVPSEQIIDIGRKARLECLTESRDRDSIHWKKDGRDLPSHNRILTNKQTLQIFNLQREDYGMYQCFVRRDTYEAQASSELRLGDASPVLTYRFIDQTLQPGPLVSLKCTSRGSPTPGITWSLNGFPLPDNERFMMGQYVTVHGDVISHVNISDVQVQDGGQYMCLVANRAGSVSHSARLNVYGRPHVQSIPEMRAIVGKMFRVICPASGYPLEKIVWTKDGQKLPFDRRHLVFDNGTLIISKVIRKDTGRYFCTASNRQGTSASQSGDLKVLVPPTINHFSVGEHLRLSQRVSMLCSITDGDLPISLTWYRNSEPLSDGGDGISLTQIGDYESVLRIDDLKPQHNANFTCVAKNSAGITQYSQYLRVKVPPEWVTKPHDLEAVEGQDVFFHCRVSGVPEPMIVWRKLANEANVRTNGNRRRIPLLELSSQRPVYRNYKLLINGTLYIRKVTDTDEGSFLCEAENGVNEPLGQVVHLKINAPPKFENSHVGVITGRMEEAIELQCVASGDDHISMTWRKDGRDYLTTPGKSRTTEIRELDKVTSKLRIENANINDAGKYSCLASNAFGKSNYGMDVTVWEPPPTPSNVTIMDILSRSVKVSWIGVERSTPAIERIVIQWKEQSENWYPEGKQNILPGVMSETTVQGLRPWTVYHLRVFAENQLGKSKEGKVLQFVTNGEKPGGPPRNLRITGLTSTSLEVTWDDPDPKLIHGPIVRYNLGYMEYR</sequence>
<dbReference type="SMART" id="SM00409">
    <property type="entry name" value="IG"/>
    <property type="match status" value="6"/>
</dbReference>
<evidence type="ECO:0000256" key="2">
    <source>
        <dbReference type="ARBA" id="ARBA00004479"/>
    </source>
</evidence>
<evidence type="ECO:0000313" key="15">
    <source>
        <dbReference type="EMBL" id="CDW32607.1"/>
    </source>
</evidence>
<dbReference type="FunFam" id="2.60.40.10:FF:000104">
    <property type="entry name" value="Down syndrome cell adhesion molecule b"/>
    <property type="match status" value="1"/>
</dbReference>
<evidence type="ECO:0000256" key="12">
    <source>
        <dbReference type="ARBA" id="ARBA00023319"/>
    </source>
</evidence>
<evidence type="ECO:0000256" key="9">
    <source>
        <dbReference type="ARBA" id="ARBA00023136"/>
    </source>
</evidence>
<evidence type="ECO:0000256" key="8">
    <source>
        <dbReference type="ARBA" id="ARBA00022989"/>
    </source>
</evidence>
<evidence type="ECO:0000256" key="3">
    <source>
        <dbReference type="ARBA" id="ARBA00022475"/>
    </source>
</evidence>
<evidence type="ECO:0000256" key="5">
    <source>
        <dbReference type="ARBA" id="ARBA00022729"/>
    </source>
</evidence>
<dbReference type="CDD" id="cd00096">
    <property type="entry name" value="Ig"/>
    <property type="match status" value="1"/>
</dbReference>
<dbReference type="InterPro" id="IPR013098">
    <property type="entry name" value="Ig_I-set"/>
</dbReference>
<dbReference type="Pfam" id="PF07679">
    <property type="entry name" value="I-set"/>
    <property type="match status" value="2"/>
</dbReference>
<feature type="domain" description="Ig-like" evidence="13">
    <location>
        <begin position="197"/>
        <end position="282"/>
    </location>
</feature>
<dbReference type="InterPro" id="IPR003598">
    <property type="entry name" value="Ig_sub2"/>
</dbReference>
<dbReference type="InterPro" id="IPR036179">
    <property type="entry name" value="Ig-like_dom_sf"/>
</dbReference>
<keyword evidence="12" id="KW-0393">Immunoglobulin domain</keyword>
<evidence type="ECO:0000256" key="10">
    <source>
        <dbReference type="ARBA" id="ARBA00023157"/>
    </source>
</evidence>
<feature type="domain" description="Ig-like" evidence="13">
    <location>
        <begin position="494"/>
        <end position="588"/>
    </location>
</feature>
<keyword evidence="4" id="KW-0812">Transmembrane</keyword>
<feature type="domain" description="Ig-like" evidence="13">
    <location>
        <begin position="383"/>
        <end position="491"/>
    </location>
</feature>
<evidence type="ECO:0000256" key="1">
    <source>
        <dbReference type="ARBA" id="ARBA00004236"/>
    </source>
</evidence>
<feature type="domain" description="Ig-like" evidence="13">
    <location>
        <begin position="287"/>
        <end position="378"/>
    </location>
</feature>
<evidence type="ECO:0000256" key="4">
    <source>
        <dbReference type="ARBA" id="ARBA00022692"/>
    </source>
</evidence>
<dbReference type="PANTHER" id="PTHR12231">
    <property type="entry name" value="CTX-RELATED TYPE I TRANSMEMBRANE PROTEIN"/>
    <property type="match status" value="1"/>
</dbReference>
<dbReference type="SMART" id="SM00408">
    <property type="entry name" value="IGc2"/>
    <property type="match status" value="6"/>
</dbReference>
<dbReference type="EMBL" id="HACA01015246">
    <property type="protein sequence ID" value="CDW32607.1"/>
    <property type="molecule type" value="Transcribed_RNA"/>
</dbReference>
<dbReference type="FunFam" id="2.60.40.10:FF:000005">
    <property type="entry name" value="Neuronal cell adhesion molecule"/>
    <property type="match status" value="1"/>
</dbReference>
<dbReference type="InterPro" id="IPR003599">
    <property type="entry name" value="Ig_sub"/>
</dbReference>
<dbReference type="AlphaFoldDB" id="A0A0K2U3S9"/>
<keyword evidence="8" id="KW-1133">Transmembrane helix</keyword>
<dbReference type="GO" id="GO:0098609">
    <property type="term" value="P:cell-cell adhesion"/>
    <property type="evidence" value="ECO:0007669"/>
    <property type="project" value="UniProtKB-ARBA"/>
</dbReference>
<proteinExistence type="predicted"/>
<dbReference type="PANTHER" id="PTHR12231:SF253">
    <property type="entry name" value="DPR-INTERACTING PROTEIN ETA, ISOFORM B-RELATED"/>
    <property type="match status" value="1"/>
</dbReference>
<accession>A0A0K2U3S9</accession>
<dbReference type="InterPro" id="IPR051170">
    <property type="entry name" value="Neural/epithelial_adhesion"/>
</dbReference>
<keyword evidence="5" id="KW-0732">Signal</keyword>
<feature type="domain" description="Fibronectin type-III" evidence="14">
    <location>
        <begin position="695"/>
        <end position="736"/>
    </location>
</feature>
<dbReference type="FunFam" id="2.60.40.10:FF:000333">
    <property type="entry name" value="Down syndrome cell adhesion molecule"/>
    <property type="match status" value="1"/>
</dbReference>
<dbReference type="InterPro" id="IPR003961">
    <property type="entry name" value="FN3_dom"/>
</dbReference>
<dbReference type="InterPro" id="IPR013783">
    <property type="entry name" value="Ig-like_fold"/>
</dbReference>
<dbReference type="CDD" id="cd00063">
    <property type="entry name" value="FN3"/>
    <property type="match status" value="2"/>
</dbReference>
<keyword evidence="6" id="KW-0677">Repeat</keyword>
<dbReference type="InterPro" id="IPR007110">
    <property type="entry name" value="Ig-like_dom"/>
</dbReference>
<dbReference type="OrthoDB" id="6380591at2759"/>
<keyword evidence="3" id="KW-1003">Cell membrane</keyword>
<keyword evidence="10" id="KW-1015">Disulfide bond</keyword>
<name>A0A0K2U3S9_LEPSM</name>
<dbReference type="SUPFAM" id="SSF48726">
    <property type="entry name" value="Immunoglobulin"/>
    <property type="match status" value="6"/>
</dbReference>
<comment type="subcellular location">
    <subcellularLocation>
        <location evidence="1">Cell membrane</location>
    </subcellularLocation>
    <subcellularLocation>
        <location evidence="2">Membrane</location>
        <topology evidence="2">Single-pass type I membrane protein</topology>
    </subcellularLocation>
</comment>
<evidence type="ECO:0000256" key="7">
    <source>
        <dbReference type="ARBA" id="ARBA00022889"/>
    </source>
</evidence>
<feature type="domain" description="Ig-like" evidence="13">
    <location>
        <begin position="99"/>
        <end position="192"/>
    </location>
</feature>
<feature type="domain" description="Fibronectin type-III" evidence="14">
    <location>
        <begin position="595"/>
        <end position="690"/>
    </location>
</feature>
<dbReference type="GO" id="GO:0009653">
    <property type="term" value="P:anatomical structure morphogenesis"/>
    <property type="evidence" value="ECO:0007669"/>
    <property type="project" value="UniProtKB-ARBA"/>
</dbReference>